<reference evidence="2" key="1">
    <citation type="submission" date="2020-05" db="EMBL/GenBank/DDBJ databases">
        <title>WGS assembly of Panicum virgatum.</title>
        <authorList>
            <person name="Lovell J.T."/>
            <person name="Jenkins J."/>
            <person name="Shu S."/>
            <person name="Juenger T.E."/>
            <person name="Schmutz J."/>
        </authorList>
    </citation>
    <scope>NUCLEOTIDE SEQUENCE</scope>
    <source>
        <strain evidence="2">AP13</strain>
    </source>
</reference>
<dbReference type="EMBL" id="CM029047">
    <property type="protein sequence ID" value="KAG2582774.1"/>
    <property type="molecule type" value="Genomic_DNA"/>
</dbReference>
<accession>A0A8T0RBA4</accession>
<comment type="caution">
    <text evidence="2">The sequence shown here is derived from an EMBL/GenBank/DDBJ whole genome shotgun (WGS) entry which is preliminary data.</text>
</comment>
<gene>
    <name evidence="2" type="ORF">PVAP13_6KG167718</name>
</gene>
<evidence type="ECO:0000256" key="1">
    <source>
        <dbReference type="SAM" id="MobiDB-lite"/>
    </source>
</evidence>
<name>A0A8T0RBA4_PANVG</name>
<evidence type="ECO:0000313" key="3">
    <source>
        <dbReference type="Proteomes" id="UP000823388"/>
    </source>
</evidence>
<proteinExistence type="predicted"/>
<evidence type="ECO:0000313" key="2">
    <source>
        <dbReference type="EMBL" id="KAG2582774.1"/>
    </source>
</evidence>
<organism evidence="2 3">
    <name type="scientific">Panicum virgatum</name>
    <name type="common">Blackwell switchgrass</name>
    <dbReference type="NCBI Taxonomy" id="38727"/>
    <lineage>
        <taxon>Eukaryota</taxon>
        <taxon>Viridiplantae</taxon>
        <taxon>Streptophyta</taxon>
        <taxon>Embryophyta</taxon>
        <taxon>Tracheophyta</taxon>
        <taxon>Spermatophyta</taxon>
        <taxon>Magnoliopsida</taxon>
        <taxon>Liliopsida</taxon>
        <taxon>Poales</taxon>
        <taxon>Poaceae</taxon>
        <taxon>PACMAD clade</taxon>
        <taxon>Panicoideae</taxon>
        <taxon>Panicodae</taxon>
        <taxon>Paniceae</taxon>
        <taxon>Panicinae</taxon>
        <taxon>Panicum</taxon>
        <taxon>Panicum sect. Hiantes</taxon>
    </lineage>
</organism>
<feature type="region of interest" description="Disordered" evidence="1">
    <location>
        <begin position="49"/>
        <end position="90"/>
    </location>
</feature>
<keyword evidence="3" id="KW-1185">Reference proteome</keyword>
<dbReference type="AlphaFoldDB" id="A0A8T0RBA4"/>
<sequence>MDPCGVVLKHGSDLGTGIGRGTGRADQIASHEIGIWWCMSESETLAAHGVKSAGSESDSDARSFVDSGRISTRGKSAHGSKKQDVGSIVF</sequence>
<protein>
    <submittedName>
        <fullName evidence="2">Uncharacterized protein</fullName>
    </submittedName>
</protein>
<dbReference type="Proteomes" id="UP000823388">
    <property type="component" value="Chromosome 6K"/>
</dbReference>